<dbReference type="FunFam" id="3.40.190.10:FF:000024">
    <property type="entry name" value="Glutamate receptor, ionotropic, delta 1"/>
    <property type="match status" value="1"/>
</dbReference>
<keyword evidence="10" id="KW-0325">Glycoprotein</keyword>
<name>A0A5N4ATQ9_PHOPY</name>
<sequence>MDYKYKSLLQNIAVRHVISGVNFKELNEQLRVLQRHNLFNVFILGSVQTIKRILDAADDNGYLTRRYAWHAITQDNEELKCKSKNATIIYVKPLIANQYLNRTNFLQNSYMLTTKPYLAAAFYFDLALRAFMSLRNLISDQEWPIKANYSKCGDLNTTIVRKDVDLRQYFKKVSIPPAFGDLYMNDNESSYMFTMDLTAVEFNNISRNASVIQLGKWNATRDSNIVFQNSENMVNYRADIVHRVVTVVQPPFVYFNNTTGYFGYCIDLMDKIANYLNIKYEIHTVQNGGFGYINDSGEWNGVVQELIQREAEIGLGAMPLMSERETAIDFTVPYYELVGLAILMKYNTPHSSLFKFVTVMEYDVWLCILSSFTITSLFLWIYERFSPYSYSNNRLKYVDDEDKREFNLKECLWFCLTSLTPQGGGAVPKSLSGRMLAATWWLFGFIVIASYTANLAAFLTISRLEEYVESLDDLAKQFKVQYAPHQGSDADLYFRRMAEIEKMFYNIWKSSSLNSSLNNFQRAQLAVWDYPIKEQFIKMYRIMSGHMPLTFAEAVDKVRLAKPRPFAYIGDATDIKYLALTSCDVRIVGEEFFRKPYALAVPQGSPLRDQLNAAILHFQREGELLQLKKKWWDNNPFKVQCDQPENDTGGINFQNIGGLFATIFLGIFIAAIVFGIEYWYYKYHKVKNAIGIIEEVASIENFNNTTKHSSKQ</sequence>
<feature type="binding site" evidence="13">
    <location>
        <position position="571"/>
    </location>
    <ligand>
        <name>L-glutamate</name>
        <dbReference type="ChEBI" id="CHEBI:29985"/>
    </ligand>
</feature>
<feature type="transmembrane region" description="Helical" evidence="16">
    <location>
        <begin position="659"/>
        <end position="681"/>
    </location>
</feature>
<dbReference type="SMART" id="SM00918">
    <property type="entry name" value="Lig_chan-Glu_bd"/>
    <property type="match status" value="1"/>
</dbReference>
<dbReference type="FunFam" id="1.10.287.70:FF:000143">
    <property type="entry name" value="Probable glutamate receptor"/>
    <property type="match status" value="1"/>
</dbReference>
<comment type="caution">
    <text evidence="19">The sequence shown here is derived from an EMBL/GenBank/DDBJ whole genome shotgun (WGS) entry which is preliminary data.</text>
</comment>
<dbReference type="Gene3D" id="3.40.190.10">
    <property type="entry name" value="Periplasmic binding protein-like II"/>
    <property type="match status" value="3"/>
</dbReference>
<keyword evidence="15" id="KW-1015">Disulfide bond</keyword>
<comment type="subcellular location">
    <subcellularLocation>
        <location evidence="1">Cell membrane</location>
        <topology evidence="1">Multi-pass membrane protein</topology>
    </subcellularLocation>
</comment>
<feature type="domain" description="Ionotropic glutamate receptor C-terminal" evidence="17">
    <location>
        <begin position="241"/>
        <end position="634"/>
    </location>
</feature>
<feature type="disulfide bond" evidence="15">
    <location>
        <begin position="583"/>
        <end position="641"/>
    </location>
</feature>
<dbReference type="InParanoid" id="A0A5N4ATQ9"/>
<evidence type="ECO:0000259" key="17">
    <source>
        <dbReference type="SMART" id="SM00079"/>
    </source>
</evidence>
<evidence type="ECO:0000259" key="18">
    <source>
        <dbReference type="SMART" id="SM00918"/>
    </source>
</evidence>
<evidence type="ECO:0000256" key="10">
    <source>
        <dbReference type="ARBA" id="ARBA00023180"/>
    </source>
</evidence>
<evidence type="ECO:0000256" key="4">
    <source>
        <dbReference type="ARBA" id="ARBA00022475"/>
    </source>
</evidence>
<evidence type="ECO:0000313" key="19">
    <source>
        <dbReference type="EMBL" id="KAB0800765.1"/>
    </source>
</evidence>
<evidence type="ECO:0000256" key="8">
    <source>
        <dbReference type="ARBA" id="ARBA00023136"/>
    </source>
</evidence>
<dbReference type="SUPFAM" id="SSF53850">
    <property type="entry name" value="Periplasmic binding protein-like II"/>
    <property type="match status" value="1"/>
</dbReference>
<evidence type="ECO:0000256" key="3">
    <source>
        <dbReference type="ARBA" id="ARBA00022448"/>
    </source>
</evidence>
<evidence type="ECO:0008006" key="21">
    <source>
        <dbReference type="Google" id="ProtNLM"/>
    </source>
</evidence>
<feature type="site" description="Interaction with the cone snail toxin Con-ikot-ikot" evidence="14">
    <location>
        <position position="495"/>
    </location>
</feature>
<evidence type="ECO:0000256" key="2">
    <source>
        <dbReference type="ARBA" id="ARBA00008685"/>
    </source>
</evidence>
<gene>
    <name evidence="19" type="ORF">PPYR_06504</name>
</gene>
<evidence type="ECO:0000256" key="7">
    <source>
        <dbReference type="ARBA" id="ARBA00023065"/>
    </source>
</evidence>
<evidence type="ECO:0000256" key="15">
    <source>
        <dbReference type="PIRSR" id="PIRSR601508-3"/>
    </source>
</evidence>
<keyword evidence="11" id="KW-1071">Ligand-gated ion channel</keyword>
<dbReference type="GO" id="GO:0038023">
    <property type="term" value="F:signaling receptor activity"/>
    <property type="evidence" value="ECO:0007669"/>
    <property type="project" value="InterPro"/>
</dbReference>
<evidence type="ECO:0000256" key="13">
    <source>
        <dbReference type="PIRSR" id="PIRSR601508-1"/>
    </source>
</evidence>
<evidence type="ECO:0000313" key="20">
    <source>
        <dbReference type="Proteomes" id="UP000327044"/>
    </source>
</evidence>
<dbReference type="SUPFAM" id="SSF53822">
    <property type="entry name" value="Periplasmic binding protein-like I"/>
    <property type="match status" value="1"/>
</dbReference>
<dbReference type="InterPro" id="IPR001320">
    <property type="entry name" value="Iontro_rcpt_C"/>
</dbReference>
<feature type="transmembrane region" description="Helical" evidence="16">
    <location>
        <begin position="362"/>
        <end position="382"/>
    </location>
</feature>
<dbReference type="PRINTS" id="PR00177">
    <property type="entry name" value="NMDARECEPTOR"/>
</dbReference>
<dbReference type="Proteomes" id="UP000327044">
    <property type="component" value="Unassembled WGS sequence"/>
</dbReference>
<dbReference type="Pfam" id="PF00060">
    <property type="entry name" value="Lig_chan"/>
    <property type="match status" value="1"/>
</dbReference>
<feature type="binding site" evidence="13">
    <location>
        <position position="324"/>
    </location>
    <ligand>
        <name>L-glutamate</name>
        <dbReference type="ChEBI" id="CHEBI:29985"/>
    </ligand>
</feature>
<feature type="domain" description="Ionotropic glutamate receptor L-glutamate and glycine-binding" evidence="18">
    <location>
        <begin position="251"/>
        <end position="308"/>
    </location>
</feature>
<evidence type="ECO:0000256" key="16">
    <source>
        <dbReference type="SAM" id="Phobius"/>
    </source>
</evidence>
<keyword evidence="9" id="KW-0675">Receptor</keyword>
<dbReference type="SMART" id="SM00079">
    <property type="entry name" value="PBPe"/>
    <property type="match status" value="1"/>
</dbReference>
<keyword evidence="12" id="KW-0407">Ion channel</keyword>
<comment type="similarity">
    <text evidence="2">Belongs to the glutamate-gated ion channel (TC 1.A.10.1) family.</text>
</comment>
<keyword evidence="3" id="KW-0813">Transport</keyword>
<keyword evidence="20" id="KW-1185">Reference proteome</keyword>
<feature type="transmembrane region" description="Helical" evidence="16">
    <location>
        <begin position="440"/>
        <end position="461"/>
    </location>
</feature>
<dbReference type="GO" id="GO:0015276">
    <property type="term" value="F:ligand-gated monoatomic ion channel activity"/>
    <property type="evidence" value="ECO:0007669"/>
    <property type="project" value="InterPro"/>
</dbReference>
<accession>A0A5N4ATQ9</accession>
<dbReference type="InterPro" id="IPR028082">
    <property type="entry name" value="Peripla_BP_I"/>
</dbReference>
<keyword evidence="5 16" id="KW-0812">Transmembrane</keyword>
<evidence type="ECO:0000256" key="5">
    <source>
        <dbReference type="ARBA" id="ARBA00022692"/>
    </source>
</evidence>
<dbReference type="Gene3D" id="1.10.287.70">
    <property type="match status" value="1"/>
</dbReference>
<dbReference type="Pfam" id="PF10613">
    <property type="entry name" value="Lig_chan-Glu_bd"/>
    <property type="match status" value="1"/>
</dbReference>
<dbReference type="PANTHER" id="PTHR18966">
    <property type="entry name" value="IONOTROPIC GLUTAMATE RECEPTOR"/>
    <property type="match status" value="1"/>
</dbReference>
<evidence type="ECO:0000256" key="1">
    <source>
        <dbReference type="ARBA" id="ARBA00004651"/>
    </source>
</evidence>
<dbReference type="EMBL" id="VVIM01000004">
    <property type="protein sequence ID" value="KAB0800765.1"/>
    <property type="molecule type" value="Genomic_DNA"/>
</dbReference>
<evidence type="ECO:0000256" key="9">
    <source>
        <dbReference type="ARBA" id="ARBA00023170"/>
    </source>
</evidence>
<dbReference type="SUPFAM" id="SSF81324">
    <property type="entry name" value="Voltage-gated potassium channels"/>
    <property type="match status" value="1"/>
</dbReference>
<dbReference type="AlphaFoldDB" id="A0A5N4ATQ9"/>
<evidence type="ECO:0000256" key="12">
    <source>
        <dbReference type="ARBA" id="ARBA00023303"/>
    </source>
</evidence>
<keyword evidence="4" id="KW-1003">Cell membrane</keyword>
<keyword evidence="7" id="KW-0406">Ion transport</keyword>
<keyword evidence="8 16" id="KW-0472">Membrane</keyword>
<reference evidence="19 20" key="1">
    <citation type="journal article" date="2018" name="Elife">
        <title>Firefly genomes illuminate parallel origins of bioluminescence in beetles.</title>
        <authorList>
            <person name="Fallon T.R."/>
            <person name="Lower S.E."/>
            <person name="Chang C.H."/>
            <person name="Bessho-Uehara M."/>
            <person name="Martin G.J."/>
            <person name="Bewick A.J."/>
            <person name="Behringer M."/>
            <person name="Debat H.J."/>
            <person name="Wong I."/>
            <person name="Day J.C."/>
            <person name="Suvorov A."/>
            <person name="Silva C.J."/>
            <person name="Stanger-Hall K.F."/>
            <person name="Hall D.W."/>
            <person name="Schmitz R.J."/>
            <person name="Nelson D.R."/>
            <person name="Lewis S.M."/>
            <person name="Shigenobu S."/>
            <person name="Bybee S.M."/>
            <person name="Larracuente A.M."/>
            <person name="Oba Y."/>
            <person name="Weng J.K."/>
        </authorList>
    </citation>
    <scope>NUCLEOTIDE SEQUENCE [LARGE SCALE GENOMIC DNA]</scope>
    <source>
        <strain evidence="19">1611_PpyrPB1</strain>
        <tissue evidence="19">Whole body</tissue>
    </source>
</reference>
<dbReference type="InterPro" id="IPR001508">
    <property type="entry name" value="Iono_Glu_rcpt_met"/>
</dbReference>
<evidence type="ECO:0000256" key="11">
    <source>
        <dbReference type="ARBA" id="ARBA00023286"/>
    </source>
</evidence>
<evidence type="ECO:0000256" key="6">
    <source>
        <dbReference type="ARBA" id="ARBA00022989"/>
    </source>
</evidence>
<dbReference type="GO" id="GO:0005886">
    <property type="term" value="C:plasma membrane"/>
    <property type="evidence" value="ECO:0007669"/>
    <property type="project" value="UniProtKB-SubCell"/>
</dbReference>
<proteinExistence type="inferred from homology"/>
<protein>
    <recommendedName>
        <fullName evidence="21">Ionotropic glutamate receptor C-terminal domain-containing protein</fullName>
    </recommendedName>
</protein>
<organism evidence="19 20">
    <name type="scientific">Photinus pyralis</name>
    <name type="common">Common eastern firefly</name>
    <name type="synonym">Lampyris pyralis</name>
    <dbReference type="NCBI Taxonomy" id="7054"/>
    <lineage>
        <taxon>Eukaryota</taxon>
        <taxon>Metazoa</taxon>
        <taxon>Ecdysozoa</taxon>
        <taxon>Arthropoda</taxon>
        <taxon>Hexapoda</taxon>
        <taxon>Insecta</taxon>
        <taxon>Pterygota</taxon>
        <taxon>Neoptera</taxon>
        <taxon>Endopterygota</taxon>
        <taxon>Coleoptera</taxon>
        <taxon>Polyphaga</taxon>
        <taxon>Elateriformia</taxon>
        <taxon>Elateroidea</taxon>
        <taxon>Lampyridae</taxon>
        <taxon>Lampyrinae</taxon>
        <taxon>Photinus</taxon>
    </lineage>
</organism>
<feature type="site" description="Crucial to convey clamshell closure to channel opening" evidence="14">
    <location>
        <position position="468"/>
    </location>
</feature>
<dbReference type="InterPro" id="IPR015683">
    <property type="entry name" value="Ionotropic_Glu_rcpt"/>
</dbReference>
<dbReference type="InterPro" id="IPR019594">
    <property type="entry name" value="Glu/Gly-bd"/>
</dbReference>
<evidence type="ECO:0000256" key="14">
    <source>
        <dbReference type="PIRSR" id="PIRSR601508-2"/>
    </source>
</evidence>
<keyword evidence="6 16" id="KW-1133">Transmembrane helix</keyword>